<feature type="compositionally biased region" description="Polar residues" evidence="1">
    <location>
        <begin position="132"/>
        <end position="150"/>
    </location>
</feature>
<feature type="region of interest" description="Disordered" evidence="1">
    <location>
        <begin position="124"/>
        <end position="178"/>
    </location>
</feature>
<keyword evidence="3" id="KW-1185">Reference proteome</keyword>
<evidence type="ECO:0000256" key="1">
    <source>
        <dbReference type="SAM" id="MobiDB-lite"/>
    </source>
</evidence>
<feature type="region of interest" description="Disordered" evidence="1">
    <location>
        <begin position="76"/>
        <end position="109"/>
    </location>
</feature>
<feature type="compositionally biased region" description="Low complexity" evidence="1">
    <location>
        <begin position="76"/>
        <end position="91"/>
    </location>
</feature>
<name>A0A7D3ZMI9_ACTVE</name>
<dbReference type="Proteomes" id="UP000501240">
    <property type="component" value="Chromosome"/>
</dbReference>
<dbReference type="AlphaFoldDB" id="A0A7D3ZMI9"/>
<reference evidence="2 3" key="1">
    <citation type="submission" date="2020-05" db="EMBL/GenBank/DDBJ databases">
        <title>Actinomadura verrucosospora NRRL-B18236 (PFL_A860) Genome sequencing and assembly.</title>
        <authorList>
            <person name="Samborskyy M."/>
        </authorList>
    </citation>
    <scope>NUCLEOTIDE SEQUENCE [LARGE SCALE GENOMIC DNA]</scope>
    <source>
        <strain evidence="2 3">NRRL:B18236</strain>
    </source>
</reference>
<proteinExistence type="predicted"/>
<sequence>MSSIVCVASASLVSASEIRFSITAIPKVRSSGSLSSTFSNFASAVSSFPRIASRRSISSLACLTWGSISASRRSSSSSLSASRRSATISSRTRSRLSRTRSGWNADTPTASPIDTFMALRSETSSDPRYCSERSSMIARTSSSIGRAQTHSSSSASSLKNSRAAVSGSFTRSSPTFRS</sequence>
<organism evidence="2 3">
    <name type="scientific">Actinomadura verrucosospora</name>
    <dbReference type="NCBI Taxonomy" id="46165"/>
    <lineage>
        <taxon>Bacteria</taxon>
        <taxon>Bacillati</taxon>
        <taxon>Actinomycetota</taxon>
        <taxon>Actinomycetes</taxon>
        <taxon>Streptosporangiales</taxon>
        <taxon>Thermomonosporaceae</taxon>
        <taxon>Actinomadura</taxon>
    </lineage>
</organism>
<gene>
    <name evidence="2" type="ORF">ACTIVE_5544</name>
</gene>
<feature type="compositionally biased region" description="Polar residues" evidence="1">
    <location>
        <begin position="167"/>
        <end position="178"/>
    </location>
</feature>
<evidence type="ECO:0000313" key="3">
    <source>
        <dbReference type="Proteomes" id="UP000501240"/>
    </source>
</evidence>
<accession>A0A7D3ZMI9</accession>
<feature type="compositionally biased region" description="Low complexity" evidence="1">
    <location>
        <begin position="151"/>
        <end position="164"/>
    </location>
</feature>
<evidence type="ECO:0000313" key="2">
    <source>
        <dbReference type="EMBL" id="QKG23901.1"/>
    </source>
</evidence>
<protein>
    <submittedName>
        <fullName evidence="2">Uncharacterized protein</fullName>
    </submittedName>
</protein>
<dbReference type="EMBL" id="CP053892">
    <property type="protein sequence ID" value="QKG23901.1"/>
    <property type="molecule type" value="Genomic_DNA"/>
</dbReference>